<comment type="caution">
    <text evidence="4">The sequence shown here is derived from an EMBL/GenBank/DDBJ whole genome shotgun (WGS) entry which is preliminary data.</text>
</comment>
<dbReference type="Pfam" id="PF01381">
    <property type="entry name" value="HTH_3"/>
    <property type="match status" value="1"/>
</dbReference>
<dbReference type="PANTHER" id="PTHR46558:SF11">
    <property type="entry name" value="HTH-TYPE TRANSCRIPTIONAL REGULATOR XRE"/>
    <property type="match status" value="1"/>
</dbReference>
<keyword evidence="1" id="KW-0238">DNA-binding</keyword>
<dbReference type="Gene3D" id="1.10.260.40">
    <property type="entry name" value="lambda repressor-like DNA-binding domains"/>
    <property type="match status" value="2"/>
</dbReference>
<sequence length="297" mass="31708">MPSRHFDGRRVRAVRRAADLTQSQVAKALGIADPTVASWETEQSSPDGDKLPALATALGADLDELFPREGLPDLADLRCDAGYSQYQTKDILGTKSAGPVANAERGVRRLQPAFAEALAAAYRVSDQELLAAQERSFGNDAPLPEPPSDERRRDPRTLSEKISFMVEHTYQGGQTPPTDAEIAEIINARAGSAVVSDSSVHDLRTGARTDASPQILDGLAAAYHAPPQFFRPDDEAVRELAANLELIASFRCGEVGSMATRGGGGALNTRLVSFLNDLLDDIEDGKLPGAGTDTDLD</sequence>
<name>A0ABW8CAS9_9ACTN</name>
<dbReference type="EMBL" id="JBITYG010000007">
    <property type="protein sequence ID" value="MFI9103538.1"/>
    <property type="molecule type" value="Genomic_DNA"/>
</dbReference>
<proteinExistence type="predicted"/>
<reference evidence="4 5" key="1">
    <citation type="submission" date="2024-10" db="EMBL/GenBank/DDBJ databases">
        <title>The Natural Products Discovery Center: Release of the First 8490 Sequenced Strains for Exploring Actinobacteria Biosynthetic Diversity.</title>
        <authorList>
            <person name="Kalkreuter E."/>
            <person name="Kautsar S.A."/>
            <person name="Yang D."/>
            <person name="Bader C.D."/>
            <person name="Teijaro C.N."/>
            <person name="Fluegel L."/>
            <person name="Davis C.M."/>
            <person name="Simpson J.R."/>
            <person name="Lauterbach L."/>
            <person name="Steele A.D."/>
            <person name="Gui C."/>
            <person name="Meng S."/>
            <person name="Li G."/>
            <person name="Viehrig K."/>
            <person name="Ye F."/>
            <person name="Su P."/>
            <person name="Kiefer A.F."/>
            <person name="Nichols A."/>
            <person name="Cepeda A.J."/>
            <person name="Yan W."/>
            <person name="Fan B."/>
            <person name="Jiang Y."/>
            <person name="Adhikari A."/>
            <person name="Zheng C.-J."/>
            <person name="Schuster L."/>
            <person name="Cowan T.M."/>
            <person name="Smanski M.J."/>
            <person name="Chevrette M.G."/>
            <person name="De Carvalho L.P.S."/>
            <person name="Shen B."/>
        </authorList>
    </citation>
    <scope>NUCLEOTIDE SEQUENCE [LARGE SCALE GENOMIC DNA]</scope>
    <source>
        <strain evidence="4 5">NPDC053399</strain>
    </source>
</reference>
<dbReference type="RefSeq" id="WP_399652722.1">
    <property type="nucleotide sequence ID" value="NZ_JBITYG010000007.1"/>
</dbReference>
<evidence type="ECO:0000256" key="1">
    <source>
        <dbReference type="ARBA" id="ARBA00023125"/>
    </source>
</evidence>
<feature type="domain" description="HTH cro/C1-type" evidence="3">
    <location>
        <begin position="11"/>
        <end position="65"/>
    </location>
</feature>
<gene>
    <name evidence="4" type="ORF">ACIGXA_23730</name>
</gene>
<dbReference type="Proteomes" id="UP001614394">
    <property type="component" value="Unassembled WGS sequence"/>
</dbReference>
<feature type="region of interest" description="Disordered" evidence="2">
    <location>
        <begin position="136"/>
        <end position="155"/>
    </location>
</feature>
<keyword evidence="5" id="KW-1185">Reference proteome</keyword>
<evidence type="ECO:0000313" key="5">
    <source>
        <dbReference type="Proteomes" id="UP001614394"/>
    </source>
</evidence>
<dbReference type="InterPro" id="IPR001387">
    <property type="entry name" value="Cro/C1-type_HTH"/>
</dbReference>
<dbReference type="CDD" id="cd00093">
    <property type="entry name" value="HTH_XRE"/>
    <property type="match status" value="1"/>
</dbReference>
<dbReference type="SMART" id="SM00530">
    <property type="entry name" value="HTH_XRE"/>
    <property type="match status" value="3"/>
</dbReference>
<evidence type="ECO:0000256" key="2">
    <source>
        <dbReference type="SAM" id="MobiDB-lite"/>
    </source>
</evidence>
<dbReference type="InterPro" id="IPR010982">
    <property type="entry name" value="Lambda_DNA-bd_dom_sf"/>
</dbReference>
<protein>
    <submittedName>
        <fullName evidence="4">Helix-turn-helix transcriptional regulator</fullName>
    </submittedName>
</protein>
<dbReference type="PROSITE" id="PS50943">
    <property type="entry name" value="HTH_CROC1"/>
    <property type="match status" value="1"/>
</dbReference>
<accession>A0ABW8CAS9</accession>
<evidence type="ECO:0000313" key="4">
    <source>
        <dbReference type="EMBL" id="MFI9103538.1"/>
    </source>
</evidence>
<dbReference type="PANTHER" id="PTHR46558">
    <property type="entry name" value="TRACRIPTIONAL REGULATORY PROTEIN-RELATED-RELATED"/>
    <property type="match status" value="1"/>
</dbReference>
<dbReference type="SUPFAM" id="SSF47413">
    <property type="entry name" value="lambda repressor-like DNA-binding domains"/>
    <property type="match status" value="1"/>
</dbReference>
<evidence type="ECO:0000259" key="3">
    <source>
        <dbReference type="PROSITE" id="PS50943"/>
    </source>
</evidence>
<organism evidence="4 5">
    <name type="scientific">Streptomyces fildesensis</name>
    <dbReference type="NCBI Taxonomy" id="375757"/>
    <lineage>
        <taxon>Bacteria</taxon>
        <taxon>Bacillati</taxon>
        <taxon>Actinomycetota</taxon>
        <taxon>Actinomycetes</taxon>
        <taxon>Kitasatosporales</taxon>
        <taxon>Streptomycetaceae</taxon>
        <taxon>Streptomyces</taxon>
    </lineage>
</organism>